<dbReference type="KEGG" id="dcb:C3Y92_09730"/>
<dbReference type="Proteomes" id="UP000293296">
    <property type="component" value="Chromosome"/>
</dbReference>
<gene>
    <name evidence="1" type="ORF">C3Y92_09730</name>
</gene>
<proteinExistence type="predicted"/>
<dbReference type="OrthoDB" id="5457389at2"/>
<dbReference type="RefSeq" id="WP_129352130.1">
    <property type="nucleotide sequence ID" value="NZ_CP026538.1"/>
</dbReference>
<reference evidence="1 2" key="1">
    <citation type="submission" date="2018-02" db="EMBL/GenBank/DDBJ databases">
        <title>Genome sequence of Desulfovibrio carbinolicus DSM 3852.</title>
        <authorList>
            <person name="Wilbanks E."/>
            <person name="Skennerton C.T."/>
            <person name="Orphan V.J."/>
        </authorList>
    </citation>
    <scope>NUCLEOTIDE SEQUENCE [LARGE SCALE GENOMIC DNA]</scope>
    <source>
        <strain evidence="1 2">DSM 3852</strain>
    </source>
</reference>
<sequence>MKKFRIRYETRLLYGLEGTETVAASGKGQAMLAVQAMVHPDERLNEPYFHFEPLTIRQIEPGRYEVAFRTKVEKPVSGEVDVEATDADKAVSKARLAVHQEFIPPKCFRAVAVEEIGGA</sequence>
<evidence type="ECO:0000313" key="2">
    <source>
        <dbReference type="Proteomes" id="UP000293296"/>
    </source>
</evidence>
<keyword evidence="2" id="KW-1185">Reference proteome</keyword>
<protein>
    <submittedName>
        <fullName evidence="1">Uncharacterized protein</fullName>
    </submittedName>
</protein>
<dbReference type="AlphaFoldDB" id="A0A4P6HK34"/>
<name>A0A4P6HK34_9BACT</name>
<evidence type="ECO:0000313" key="1">
    <source>
        <dbReference type="EMBL" id="QAZ67487.1"/>
    </source>
</evidence>
<dbReference type="EMBL" id="CP026538">
    <property type="protein sequence ID" value="QAZ67487.1"/>
    <property type="molecule type" value="Genomic_DNA"/>
</dbReference>
<accession>A0A4P6HK34</accession>
<organism evidence="1 2">
    <name type="scientific">Solidesulfovibrio carbinolicus</name>
    <dbReference type="NCBI Taxonomy" id="296842"/>
    <lineage>
        <taxon>Bacteria</taxon>
        <taxon>Pseudomonadati</taxon>
        <taxon>Thermodesulfobacteriota</taxon>
        <taxon>Desulfovibrionia</taxon>
        <taxon>Desulfovibrionales</taxon>
        <taxon>Desulfovibrionaceae</taxon>
        <taxon>Solidesulfovibrio</taxon>
    </lineage>
</organism>